<comment type="caution">
    <text evidence="2">The sequence shown here is derived from an EMBL/GenBank/DDBJ whole genome shotgun (WGS) entry which is preliminary data.</text>
</comment>
<name>A0A956SFM3_UNCEI</name>
<dbReference type="SUPFAM" id="SSF54001">
    <property type="entry name" value="Cysteine proteinases"/>
    <property type="match status" value="2"/>
</dbReference>
<gene>
    <name evidence="2" type="ORF">KDA27_11705</name>
</gene>
<evidence type="ECO:0000313" key="2">
    <source>
        <dbReference type="EMBL" id="MCA9756458.1"/>
    </source>
</evidence>
<evidence type="ECO:0000313" key="3">
    <source>
        <dbReference type="Proteomes" id="UP000739538"/>
    </source>
</evidence>
<sequence length="696" mass="76162">EMILTISALRAAGIPARSCATPYWSFTDNNHAWVEAWADGRWWYLGGCEPDRCLNRAWFTGAASRTGFVRSVGYGEFDPSPEPLYRAEDGSTIINSTRVYTDPIRVTASLAGSWADSTDLEIHVNVLNFGSLRSVARVRSGDTIELGPGEYAFTAGDGETLLLQVAGGRSGDEVQVILDDSDRYDLSASPGFWLRYPESDARPVRDLDLVAETEQKRMERNIATRESDRSRLRTPTEAERVQLDGLPEGERKRLESVFEKPFPRISTLFALLGEYPEGDAHVALLDFLEMADDKDLLELDLTGIRSHIDHALEVRKRFALAMPDSIFSEGILACRIEREPGGPWRELLPLLPAEGDAWSALRSMLAAWAARTDTEDETFFGAPLDPSQTWKLGVGTERDVKVGFVGLLRRNGIPARYRHGTVEAWIDGWYGVDPVSGTVAGDDASAEGEGGSGYVEIAITRDGEPYGQAESYRDFNVSRPRDGWLESPWWDPVLGRQEWDSGTFILCSANRVPGGSIFGRLRSFEIRPGETTHVEIPIDIEAGWDPGDAFVSGVDPDQLRSALGEAGLPAVDDALTFVFEPGEPAVRMIEALGRVKDRLAASNVPVRCVLVVDGEVSHEPERTAASVPAELRDALREQGFAIAAHLSRATFVSLSPSSAVAPVVLLELEGDVHYLRAGFDTSVDGGLQLALDLAGQ</sequence>
<reference evidence="2" key="1">
    <citation type="submission" date="2020-04" db="EMBL/GenBank/DDBJ databases">
        <authorList>
            <person name="Zhang T."/>
        </authorList>
    </citation>
    <scope>NUCLEOTIDE SEQUENCE</scope>
    <source>
        <strain evidence="2">HKST-UBA02</strain>
    </source>
</reference>
<accession>A0A956SFM3</accession>
<dbReference type="PANTHER" id="PTHR35532:SF5">
    <property type="entry name" value="CARBOHYDRATE-BINDING DOMAIN-CONTAINING PROTEIN"/>
    <property type="match status" value="1"/>
</dbReference>
<dbReference type="Gene3D" id="3.10.620.30">
    <property type="match status" value="2"/>
</dbReference>
<feature type="domain" description="Transglutaminase-like" evidence="1">
    <location>
        <begin position="389"/>
        <end position="436"/>
    </location>
</feature>
<feature type="domain" description="Transglutaminase-like" evidence="1">
    <location>
        <begin position="3"/>
        <end position="49"/>
    </location>
</feature>
<dbReference type="Pfam" id="PF01841">
    <property type="entry name" value="Transglut_core"/>
    <property type="match status" value="1"/>
</dbReference>
<organism evidence="2 3">
    <name type="scientific">Eiseniibacteriota bacterium</name>
    <dbReference type="NCBI Taxonomy" id="2212470"/>
    <lineage>
        <taxon>Bacteria</taxon>
        <taxon>Candidatus Eiseniibacteriota</taxon>
    </lineage>
</organism>
<dbReference type="AlphaFoldDB" id="A0A956SFM3"/>
<reference evidence="2" key="2">
    <citation type="journal article" date="2021" name="Microbiome">
        <title>Successional dynamics and alternative stable states in a saline activated sludge microbial community over 9 years.</title>
        <authorList>
            <person name="Wang Y."/>
            <person name="Ye J."/>
            <person name="Ju F."/>
            <person name="Liu L."/>
            <person name="Boyd J.A."/>
            <person name="Deng Y."/>
            <person name="Parks D.H."/>
            <person name="Jiang X."/>
            <person name="Yin X."/>
            <person name="Woodcroft B.J."/>
            <person name="Tyson G.W."/>
            <person name="Hugenholtz P."/>
            <person name="Polz M.F."/>
            <person name="Zhang T."/>
        </authorList>
    </citation>
    <scope>NUCLEOTIDE SEQUENCE</scope>
    <source>
        <strain evidence="2">HKST-UBA02</strain>
    </source>
</reference>
<dbReference type="PANTHER" id="PTHR35532">
    <property type="entry name" value="SIMILAR TO POLYHYDROXYALKANOATE DEPOLYMERASE"/>
    <property type="match status" value="1"/>
</dbReference>
<dbReference type="SMART" id="SM00460">
    <property type="entry name" value="TGc"/>
    <property type="match status" value="2"/>
</dbReference>
<feature type="non-terminal residue" evidence="2">
    <location>
        <position position="1"/>
    </location>
</feature>
<protein>
    <recommendedName>
        <fullName evidence="1">Transglutaminase-like domain-containing protein</fullName>
    </recommendedName>
</protein>
<dbReference type="InterPro" id="IPR038765">
    <property type="entry name" value="Papain-like_cys_pep_sf"/>
</dbReference>
<dbReference type="InterPro" id="IPR002931">
    <property type="entry name" value="Transglutaminase-like"/>
</dbReference>
<evidence type="ECO:0000259" key="1">
    <source>
        <dbReference type="SMART" id="SM00460"/>
    </source>
</evidence>
<proteinExistence type="predicted"/>
<dbReference type="EMBL" id="JAGQHS010000053">
    <property type="protein sequence ID" value="MCA9756458.1"/>
    <property type="molecule type" value="Genomic_DNA"/>
</dbReference>
<dbReference type="Proteomes" id="UP000739538">
    <property type="component" value="Unassembled WGS sequence"/>
</dbReference>